<feature type="transmembrane region" description="Helical" evidence="1">
    <location>
        <begin position="402"/>
        <end position="419"/>
    </location>
</feature>
<feature type="transmembrane region" description="Helical" evidence="1">
    <location>
        <begin position="321"/>
        <end position="339"/>
    </location>
</feature>
<dbReference type="PANTHER" id="PTHR30092:SF0">
    <property type="entry name" value="INNER MEMBRANE PROTEIN CRED"/>
    <property type="match status" value="1"/>
</dbReference>
<feature type="transmembrane region" description="Helical" evidence="1">
    <location>
        <begin position="425"/>
        <end position="443"/>
    </location>
</feature>
<dbReference type="PIRSF" id="PIRSF004548">
    <property type="entry name" value="CreD"/>
    <property type="match status" value="1"/>
</dbReference>
<gene>
    <name evidence="2" type="primary">creD</name>
    <name evidence="2" type="ORF">BSTAB16_4706</name>
</gene>
<proteinExistence type="predicted"/>
<evidence type="ECO:0000256" key="1">
    <source>
        <dbReference type="SAM" id="Phobius"/>
    </source>
</evidence>
<dbReference type="GO" id="GO:0005886">
    <property type="term" value="C:plasma membrane"/>
    <property type="evidence" value="ECO:0007669"/>
    <property type="project" value="TreeGrafter"/>
</dbReference>
<accession>A0AAJ5N9Z4</accession>
<feature type="transmembrane region" description="Helical" evidence="1">
    <location>
        <begin position="346"/>
        <end position="367"/>
    </location>
</feature>
<protein>
    <submittedName>
        <fullName evidence="2">Inner membrane protein CreD,inner membrane protein,Inner membrane protein CreD</fullName>
    </submittedName>
</protein>
<keyword evidence="1" id="KW-0472">Membrane</keyword>
<dbReference type="EMBL" id="LR025743">
    <property type="protein sequence ID" value="VBB14516.1"/>
    <property type="molecule type" value="Genomic_DNA"/>
</dbReference>
<feature type="transmembrane region" description="Helical" evidence="1">
    <location>
        <begin position="373"/>
        <end position="395"/>
    </location>
</feature>
<dbReference type="Pfam" id="PF06123">
    <property type="entry name" value="CreD"/>
    <property type="match status" value="1"/>
</dbReference>
<keyword evidence="1" id="KW-0812">Transmembrane</keyword>
<keyword evidence="3" id="KW-1185">Reference proteome</keyword>
<evidence type="ECO:0000313" key="2">
    <source>
        <dbReference type="EMBL" id="VBB14516.1"/>
    </source>
</evidence>
<dbReference type="AlphaFoldDB" id="A0AAJ5N9Z4"/>
<sequence>MLAVLSTPVFASMNRVLLFKSVITAILALSILIPLHMVQSIVQERAEFRESALQSIWASYAGPQTVTGPVLVVRYTEVTRVRDSAPARGAPKTSLRSETKRLLVFPKTLNVDGSLDIKVRYRGIHKALVYDLASRMTGTLALPDLKKLPQADGHVSFTIDGAYVALGIGDIRGLKAQPDLRIGGERLDIEQGSRLESLRQGVHANVDLAALAKAGAVVPFSLDLPLVGAESVAFAPVADQNEFSLKSKWPHPSFGGAFLPGERTIDAQGFTSNWHVTSFNTKAREQVASGNGDGDGAIEMASVSVIEPVNVYLQAERATKYGALFVMLTFASFFMYELVKRLRIHPIQYLLVGLSLALFFLLLLSLSEHIAFGQAYLVASGACIGLLGFYLSFVLHSVKRGATFAALLAMLYAALYGLLLSEDNALMLGSLLLFAILAGIMTLTRRIDWYALGAAWQPLADKPGAGAVKPEAPAK</sequence>
<dbReference type="Proteomes" id="UP000268684">
    <property type="component" value="Chromosome II"/>
</dbReference>
<evidence type="ECO:0000313" key="3">
    <source>
        <dbReference type="Proteomes" id="UP000268684"/>
    </source>
</evidence>
<name>A0AAJ5N9Z4_9BURK</name>
<reference evidence="2 3" key="1">
    <citation type="submission" date="2017-11" db="EMBL/GenBank/DDBJ databases">
        <authorList>
            <person name="Seth-Smith MB H."/>
        </authorList>
    </citation>
    <scope>NUCLEOTIDE SEQUENCE [LARGE SCALE GENOMIC DNA]</scope>
    <source>
        <strain evidence="2">E</strain>
    </source>
</reference>
<keyword evidence="1" id="KW-1133">Transmembrane helix</keyword>
<organism evidence="2 3">
    <name type="scientific">Burkholderia stabilis</name>
    <dbReference type="NCBI Taxonomy" id="95485"/>
    <lineage>
        <taxon>Bacteria</taxon>
        <taxon>Pseudomonadati</taxon>
        <taxon>Pseudomonadota</taxon>
        <taxon>Betaproteobacteria</taxon>
        <taxon>Burkholderiales</taxon>
        <taxon>Burkholderiaceae</taxon>
        <taxon>Burkholderia</taxon>
        <taxon>Burkholderia cepacia complex</taxon>
    </lineage>
</organism>
<dbReference type="PANTHER" id="PTHR30092">
    <property type="entry name" value="INNER MEMBRANE PROTEIN CRED"/>
    <property type="match status" value="1"/>
</dbReference>
<dbReference type="InterPro" id="IPR010364">
    <property type="entry name" value="Uncharacterised_IM_CreD"/>
</dbReference>
<dbReference type="NCBIfam" id="NF008712">
    <property type="entry name" value="PRK11715.1-1"/>
    <property type="match status" value="1"/>
</dbReference>